<reference evidence="1 2" key="1">
    <citation type="journal article" date="2014" name="Agronomy (Basel)">
        <title>A Draft Genome Sequence for Ensete ventricosum, the Drought-Tolerant Tree Against Hunger.</title>
        <authorList>
            <person name="Harrison J."/>
            <person name="Moore K.A."/>
            <person name="Paszkiewicz K."/>
            <person name="Jones T."/>
            <person name="Grant M."/>
            <person name="Ambacheew D."/>
            <person name="Muzemil S."/>
            <person name="Studholme D.J."/>
        </authorList>
    </citation>
    <scope>NUCLEOTIDE SEQUENCE [LARGE SCALE GENOMIC DNA]</scope>
</reference>
<dbReference type="AlphaFoldDB" id="A0A426ZW20"/>
<organism evidence="1 2">
    <name type="scientific">Ensete ventricosum</name>
    <name type="common">Abyssinian banana</name>
    <name type="synonym">Musa ensete</name>
    <dbReference type="NCBI Taxonomy" id="4639"/>
    <lineage>
        <taxon>Eukaryota</taxon>
        <taxon>Viridiplantae</taxon>
        <taxon>Streptophyta</taxon>
        <taxon>Embryophyta</taxon>
        <taxon>Tracheophyta</taxon>
        <taxon>Spermatophyta</taxon>
        <taxon>Magnoliopsida</taxon>
        <taxon>Liliopsida</taxon>
        <taxon>Zingiberales</taxon>
        <taxon>Musaceae</taxon>
        <taxon>Ensete</taxon>
    </lineage>
</organism>
<sequence length="182" mass="20860">MESRTSTVSRKNFRLVFHAPYRKFKILVIPYVLAHGKLCEHDFVKKHDSQKFCIKSHVRSRVSIGFSCTVSEIQKTGHSQIISPSEVIRARFRENTHGHNFAQSHARSRVSIDFSCTVSKIQNTGHSQRISPMGSLEFRSVFRAPSRKFKLLAIPYVLAHGKSYEHGFRKNVTVTNFAQSRV</sequence>
<comment type="caution">
    <text evidence="1">The sequence shown here is derived from an EMBL/GenBank/DDBJ whole genome shotgun (WGS) entry which is preliminary data.</text>
</comment>
<dbReference type="EMBL" id="AMZH03004781">
    <property type="protein sequence ID" value="RRT68161.1"/>
    <property type="molecule type" value="Genomic_DNA"/>
</dbReference>
<protein>
    <submittedName>
        <fullName evidence="1">Uncharacterized protein</fullName>
    </submittedName>
</protein>
<accession>A0A426ZW20</accession>
<dbReference type="Proteomes" id="UP000287651">
    <property type="component" value="Unassembled WGS sequence"/>
</dbReference>
<proteinExistence type="predicted"/>
<gene>
    <name evidence="1" type="ORF">B296_00009984</name>
</gene>
<evidence type="ECO:0000313" key="1">
    <source>
        <dbReference type="EMBL" id="RRT68161.1"/>
    </source>
</evidence>
<evidence type="ECO:0000313" key="2">
    <source>
        <dbReference type="Proteomes" id="UP000287651"/>
    </source>
</evidence>
<name>A0A426ZW20_ENSVE</name>